<dbReference type="PANTHER" id="PTHR31150:SF29">
    <property type="entry name" value="RING FINGER FAMILY PROTEIN"/>
    <property type="match status" value="1"/>
</dbReference>
<reference evidence="4" key="1">
    <citation type="submission" date="2021-01" db="EMBL/GenBank/DDBJ databases">
        <authorList>
            <person name="Bezrukov I."/>
        </authorList>
    </citation>
    <scope>NUCLEOTIDE SEQUENCE</scope>
</reference>
<feature type="domain" description="RING-type" evidence="3">
    <location>
        <begin position="262"/>
        <end position="321"/>
    </location>
</feature>
<feature type="compositionally biased region" description="Polar residues" evidence="2">
    <location>
        <begin position="77"/>
        <end position="109"/>
    </location>
</feature>
<evidence type="ECO:0000256" key="2">
    <source>
        <dbReference type="SAM" id="MobiDB-lite"/>
    </source>
</evidence>
<sequence>MGNACCVAARDKMVVPNSSAGENLQRSNVRHSPTWSFRWDNRGRVAGEETSLSWLSDGISRNDGSEIKFESAFVSSEGSPLDSFRTQTLQKSPASDLSFPRNSSMNTVFEQKENISRESAAPSYPSPAQLSLSLASQPSSFPTSPLSSQSYLHPASSSTLKLTQRPRLSKQVSDGQIYGPNSLSRNSLSRSSATEERQGTPLRYDSSQSGPSEGWSLQAFSEMMSSSRSNEPLSYDNDCFGLQRDKIDHHGNRMSKHQQQTCGACSRPLSEKSLWSSQKIFMTNELSVSAILACGHVYHGECLEQMTPEIDKFDPSCPICTMGEKKTAKLSEKALKVEMDLKARHNKRLRNRVLDSDFDCEDFVMFDHSHRTAAAASKSPKLLSSSSAKSYSAKPFLARHFSFGSRSNYKSPKENLPVKKKGFLWTKSSKI</sequence>
<dbReference type="Gene3D" id="3.30.40.10">
    <property type="entry name" value="Zinc/RING finger domain, C3HC4 (zinc finger)"/>
    <property type="match status" value="1"/>
</dbReference>
<keyword evidence="5" id="KW-1185">Reference proteome</keyword>
<dbReference type="EMBL" id="LR999457">
    <property type="protein sequence ID" value="CAE6151390.1"/>
    <property type="molecule type" value="Genomic_DNA"/>
</dbReference>
<dbReference type="PANTHER" id="PTHR31150">
    <property type="entry name" value="EXPRESSED PROTEIN"/>
    <property type="match status" value="1"/>
</dbReference>
<dbReference type="PROSITE" id="PS50089">
    <property type="entry name" value="ZF_RING_2"/>
    <property type="match status" value="1"/>
</dbReference>
<evidence type="ECO:0000259" key="3">
    <source>
        <dbReference type="PROSITE" id="PS50089"/>
    </source>
</evidence>
<keyword evidence="1" id="KW-0479">Metal-binding</keyword>
<dbReference type="GO" id="GO:0008270">
    <property type="term" value="F:zinc ion binding"/>
    <property type="evidence" value="ECO:0007669"/>
    <property type="project" value="UniProtKB-KW"/>
</dbReference>
<dbReference type="InterPro" id="IPR001841">
    <property type="entry name" value="Znf_RING"/>
</dbReference>
<evidence type="ECO:0000256" key="1">
    <source>
        <dbReference type="PROSITE-ProRule" id="PRU00175"/>
    </source>
</evidence>
<keyword evidence="1" id="KW-0863">Zinc-finger</keyword>
<name>A0A8S2AYR0_ARAAE</name>
<organism evidence="4 5">
    <name type="scientific">Arabidopsis arenosa</name>
    <name type="common">Sand rock-cress</name>
    <name type="synonym">Cardaminopsis arenosa</name>
    <dbReference type="NCBI Taxonomy" id="38785"/>
    <lineage>
        <taxon>Eukaryota</taxon>
        <taxon>Viridiplantae</taxon>
        <taxon>Streptophyta</taxon>
        <taxon>Embryophyta</taxon>
        <taxon>Tracheophyta</taxon>
        <taxon>Spermatophyta</taxon>
        <taxon>Magnoliopsida</taxon>
        <taxon>eudicotyledons</taxon>
        <taxon>Gunneridae</taxon>
        <taxon>Pentapetalae</taxon>
        <taxon>rosids</taxon>
        <taxon>malvids</taxon>
        <taxon>Brassicales</taxon>
        <taxon>Brassicaceae</taxon>
        <taxon>Camelineae</taxon>
        <taxon>Arabidopsis</taxon>
    </lineage>
</organism>
<feature type="region of interest" description="Disordered" evidence="2">
    <location>
        <begin position="77"/>
        <end position="213"/>
    </location>
</feature>
<feature type="compositionally biased region" description="Low complexity" evidence="2">
    <location>
        <begin position="119"/>
        <end position="150"/>
    </location>
</feature>
<evidence type="ECO:0000313" key="5">
    <source>
        <dbReference type="Proteomes" id="UP000682877"/>
    </source>
</evidence>
<dbReference type="InterPro" id="IPR013083">
    <property type="entry name" value="Znf_RING/FYVE/PHD"/>
</dbReference>
<gene>
    <name evidence="4" type="ORF">AARE701A_LOCUS17320</name>
</gene>
<dbReference type="SUPFAM" id="SSF57850">
    <property type="entry name" value="RING/U-box"/>
    <property type="match status" value="1"/>
</dbReference>
<proteinExistence type="predicted"/>
<dbReference type="Proteomes" id="UP000682877">
    <property type="component" value="Chromosome 7"/>
</dbReference>
<dbReference type="AlphaFoldDB" id="A0A8S2AYR0"/>
<evidence type="ECO:0000313" key="4">
    <source>
        <dbReference type="EMBL" id="CAE6151390.1"/>
    </source>
</evidence>
<feature type="compositionally biased region" description="Low complexity" evidence="2">
    <location>
        <begin position="181"/>
        <end position="192"/>
    </location>
</feature>
<keyword evidence="1" id="KW-0862">Zinc</keyword>
<accession>A0A8S2AYR0</accession>
<protein>
    <recommendedName>
        <fullName evidence="3">RING-type domain-containing protein</fullName>
    </recommendedName>
</protein>